<dbReference type="Proteomes" id="UP000433928">
    <property type="component" value="Unassembled WGS sequence"/>
</dbReference>
<feature type="non-terminal residue" evidence="11">
    <location>
        <position position="1"/>
    </location>
</feature>
<dbReference type="GO" id="GO:0005524">
    <property type="term" value="F:ATP binding"/>
    <property type="evidence" value="ECO:0007669"/>
    <property type="project" value="UniProtKB-KW"/>
</dbReference>
<keyword evidence="2" id="KW-1003">Cell membrane</keyword>
<evidence type="ECO:0000256" key="10">
    <source>
        <dbReference type="ARBA" id="ARBA00023136"/>
    </source>
</evidence>
<dbReference type="RefSeq" id="WP_151856553.1">
    <property type="nucleotide sequence ID" value="NZ_WCUG01000206.1"/>
</dbReference>
<keyword evidence="5" id="KW-0547">Nucleotide-binding</keyword>
<evidence type="ECO:0000256" key="6">
    <source>
        <dbReference type="ARBA" id="ARBA00022840"/>
    </source>
</evidence>
<keyword evidence="7" id="KW-0630">Potassium</keyword>
<accession>A0A6I0K6X1</accession>
<dbReference type="AlphaFoldDB" id="A0A6I0K6X1"/>
<dbReference type="Pfam" id="PF02669">
    <property type="entry name" value="KdpC"/>
    <property type="match status" value="1"/>
</dbReference>
<dbReference type="EMBL" id="WCUG01000206">
    <property type="protein sequence ID" value="KAB4160891.1"/>
    <property type="molecule type" value="Genomic_DNA"/>
</dbReference>
<name>A0A6I0K6X1_BACUN</name>
<evidence type="ECO:0000313" key="12">
    <source>
        <dbReference type="Proteomes" id="UP000433928"/>
    </source>
</evidence>
<evidence type="ECO:0000256" key="7">
    <source>
        <dbReference type="ARBA" id="ARBA00022958"/>
    </source>
</evidence>
<comment type="caution">
    <text evidence="11">The sequence shown here is derived from an EMBL/GenBank/DDBJ whole genome shotgun (WGS) entry which is preliminary data.</text>
</comment>
<proteinExistence type="predicted"/>
<organism evidence="11 12">
    <name type="scientific">Bacteroides uniformis</name>
    <dbReference type="NCBI Taxonomy" id="820"/>
    <lineage>
        <taxon>Bacteria</taxon>
        <taxon>Pseudomonadati</taxon>
        <taxon>Bacteroidota</taxon>
        <taxon>Bacteroidia</taxon>
        <taxon>Bacteroidales</taxon>
        <taxon>Bacteroidaceae</taxon>
        <taxon>Bacteroides</taxon>
    </lineage>
</organism>
<protein>
    <submittedName>
        <fullName evidence="11">Potassium-transporting ATPase subunit C</fullName>
    </submittedName>
</protein>
<dbReference type="PANTHER" id="PTHR30042:SF2">
    <property type="entry name" value="POTASSIUM-TRANSPORTING ATPASE KDPC SUBUNIT"/>
    <property type="match status" value="1"/>
</dbReference>
<keyword evidence="3" id="KW-0633">Potassium transport</keyword>
<keyword evidence="1" id="KW-0813">Transport</keyword>
<evidence type="ECO:0000256" key="4">
    <source>
        <dbReference type="ARBA" id="ARBA00022692"/>
    </source>
</evidence>
<sequence length="55" mass="6167">YVQVKRVAQARGMDEAKVKSIVDETIQKPLLGLFGTEKVNVLKLNIALEEIDNIK</sequence>
<dbReference type="GO" id="GO:0008556">
    <property type="term" value="F:P-type potassium transmembrane transporter activity"/>
    <property type="evidence" value="ECO:0007669"/>
    <property type="project" value="InterPro"/>
</dbReference>
<evidence type="ECO:0000256" key="9">
    <source>
        <dbReference type="ARBA" id="ARBA00023065"/>
    </source>
</evidence>
<evidence type="ECO:0000256" key="2">
    <source>
        <dbReference type="ARBA" id="ARBA00022475"/>
    </source>
</evidence>
<evidence type="ECO:0000256" key="1">
    <source>
        <dbReference type="ARBA" id="ARBA00022448"/>
    </source>
</evidence>
<dbReference type="GO" id="GO:0016020">
    <property type="term" value="C:membrane"/>
    <property type="evidence" value="ECO:0007669"/>
    <property type="project" value="InterPro"/>
</dbReference>
<evidence type="ECO:0000256" key="5">
    <source>
        <dbReference type="ARBA" id="ARBA00022741"/>
    </source>
</evidence>
<keyword evidence="8" id="KW-1133">Transmembrane helix</keyword>
<evidence type="ECO:0000313" key="11">
    <source>
        <dbReference type="EMBL" id="KAB4160891.1"/>
    </source>
</evidence>
<keyword evidence="10" id="KW-0472">Membrane</keyword>
<dbReference type="PANTHER" id="PTHR30042">
    <property type="entry name" value="POTASSIUM-TRANSPORTING ATPASE C CHAIN"/>
    <property type="match status" value="1"/>
</dbReference>
<evidence type="ECO:0000256" key="3">
    <source>
        <dbReference type="ARBA" id="ARBA00022538"/>
    </source>
</evidence>
<dbReference type="InterPro" id="IPR003820">
    <property type="entry name" value="KdpC"/>
</dbReference>
<evidence type="ECO:0000256" key="8">
    <source>
        <dbReference type="ARBA" id="ARBA00022989"/>
    </source>
</evidence>
<keyword evidence="6" id="KW-0067">ATP-binding</keyword>
<reference evidence="11 12" key="1">
    <citation type="journal article" date="2019" name="Nat. Med.">
        <title>A library of human gut bacterial isolates paired with longitudinal multiomics data enables mechanistic microbiome research.</title>
        <authorList>
            <person name="Poyet M."/>
            <person name="Groussin M."/>
            <person name="Gibbons S.M."/>
            <person name="Avila-Pacheco J."/>
            <person name="Jiang X."/>
            <person name="Kearney S.M."/>
            <person name="Perrotta A.R."/>
            <person name="Berdy B."/>
            <person name="Zhao S."/>
            <person name="Lieberman T.D."/>
            <person name="Swanson P.K."/>
            <person name="Smith M."/>
            <person name="Roesemann S."/>
            <person name="Alexander J.E."/>
            <person name="Rich S.A."/>
            <person name="Livny J."/>
            <person name="Vlamakis H."/>
            <person name="Clish C."/>
            <person name="Bullock K."/>
            <person name="Deik A."/>
            <person name="Scott J."/>
            <person name="Pierce K.A."/>
            <person name="Xavier R.J."/>
            <person name="Alm E.J."/>
        </authorList>
    </citation>
    <scope>NUCLEOTIDE SEQUENCE [LARGE SCALE GENOMIC DNA]</scope>
    <source>
        <strain evidence="11 12">BIOML-A27</strain>
    </source>
</reference>
<gene>
    <name evidence="11" type="ORF">GAQ59_23805</name>
</gene>
<keyword evidence="4" id="KW-0812">Transmembrane</keyword>
<keyword evidence="9" id="KW-0406">Ion transport</keyword>